<dbReference type="SUPFAM" id="SSF53850">
    <property type="entry name" value="Periplasmic binding protein-like II"/>
    <property type="match status" value="1"/>
</dbReference>
<protein>
    <recommendedName>
        <fullName evidence="3">Phosphate ABC transporter substrate-binding protein</fullName>
    </recommendedName>
</protein>
<evidence type="ECO:0008006" key="3">
    <source>
        <dbReference type="Google" id="ProtNLM"/>
    </source>
</evidence>
<comment type="caution">
    <text evidence="1">The sequence shown here is derived from an EMBL/GenBank/DDBJ whole genome shotgun (WGS) entry which is preliminary data.</text>
</comment>
<gene>
    <name evidence="1" type="ORF">A9R00_04965</name>
</gene>
<dbReference type="Proteomes" id="UP000227088">
    <property type="component" value="Unassembled WGS sequence"/>
</dbReference>
<organism evidence="1 2">
    <name type="scientific">Oleispira antarctica</name>
    <dbReference type="NCBI Taxonomy" id="188908"/>
    <lineage>
        <taxon>Bacteria</taxon>
        <taxon>Pseudomonadati</taxon>
        <taxon>Pseudomonadota</taxon>
        <taxon>Gammaproteobacteria</taxon>
        <taxon>Oceanospirillales</taxon>
        <taxon>Oceanospirillaceae</taxon>
        <taxon>Oleispira</taxon>
    </lineage>
</organism>
<reference evidence="2" key="1">
    <citation type="journal article" date="2017" name="Proc. Natl. Acad. Sci. U.S.A.">
        <title>Simulation of Deepwater Horizon oil plume reveals substrate specialization within a complex community of hydrocarbon degraders.</title>
        <authorList>
            <person name="Hu P."/>
            <person name="Dubinsky E.A."/>
            <person name="Probst A.J."/>
            <person name="Wang J."/>
            <person name="Sieber C.M.K."/>
            <person name="Tom L.M."/>
            <person name="Gardinali P."/>
            <person name="Banfield J.F."/>
            <person name="Atlas R.M."/>
            <person name="Andersen G.L."/>
        </authorList>
    </citation>
    <scope>NUCLEOTIDE SEQUENCE [LARGE SCALE GENOMIC DNA]</scope>
</reference>
<proteinExistence type="predicted"/>
<evidence type="ECO:0000313" key="2">
    <source>
        <dbReference type="Proteomes" id="UP000227088"/>
    </source>
</evidence>
<dbReference type="EMBL" id="MABE01000282">
    <property type="protein sequence ID" value="OUS40653.1"/>
    <property type="molecule type" value="Genomic_DNA"/>
</dbReference>
<accession>A0A1Y5HXY2</accession>
<sequence length="134" mass="15120">MFISLLVLAPVAKAEVAVIVSIENKNSYTSIDKDLIERIFLSKVKNFPDGSVVKPLNLKQGHYLRDEFNSGFLSKTESQLSRYWSRLRFSGKAELPQEARTVEEVKALVANNPSLIGYIDSMDVDDSIKVVHKY</sequence>
<name>A0A1Y5HXY2_OLEAN</name>
<evidence type="ECO:0000313" key="1">
    <source>
        <dbReference type="EMBL" id="OUS40653.1"/>
    </source>
</evidence>
<dbReference type="AlphaFoldDB" id="A0A1Y5HXY2"/>
<dbReference type="Gene3D" id="3.40.190.10">
    <property type="entry name" value="Periplasmic binding protein-like II"/>
    <property type="match status" value="1"/>
</dbReference>